<keyword evidence="2" id="KW-1185">Reference proteome</keyword>
<proteinExistence type="predicted"/>
<accession>A0ACB9IAZ0</accession>
<evidence type="ECO:0000313" key="1">
    <source>
        <dbReference type="EMBL" id="KAI3805403.1"/>
    </source>
</evidence>
<organism evidence="1 2">
    <name type="scientific">Smallanthus sonchifolius</name>
    <dbReference type="NCBI Taxonomy" id="185202"/>
    <lineage>
        <taxon>Eukaryota</taxon>
        <taxon>Viridiplantae</taxon>
        <taxon>Streptophyta</taxon>
        <taxon>Embryophyta</taxon>
        <taxon>Tracheophyta</taxon>
        <taxon>Spermatophyta</taxon>
        <taxon>Magnoliopsida</taxon>
        <taxon>eudicotyledons</taxon>
        <taxon>Gunneridae</taxon>
        <taxon>Pentapetalae</taxon>
        <taxon>asterids</taxon>
        <taxon>campanulids</taxon>
        <taxon>Asterales</taxon>
        <taxon>Asteraceae</taxon>
        <taxon>Asteroideae</taxon>
        <taxon>Heliantheae alliance</taxon>
        <taxon>Millerieae</taxon>
        <taxon>Smallanthus</taxon>
    </lineage>
</organism>
<reference evidence="1 2" key="2">
    <citation type="journal article" date="2022" name="Mol. Ecol. Resour.">
        <title>The genomes of chicory, endive, great burdock and yacon provide insights into Asteraceae paleo-polyploidization history and plant inulin production.</title>
        <authorList>
            <person name="Fan W."/>
            <person name="Wang S."/>
            <person name="Wang H."/>
            <person name="Wang A."/>
            <person name="Jiang F."/>
            <person name="Liu H."/>
            <person name="Zhao H."/>
            <person name="Xu D."/>
            <person name="Zhang Y."/>
        </authorList>
    </citation>
    <scope>NUCLEOTIDE SEQUENCE [LARGE SCALE GENOMIC DNA]</scope>
    <source>
        <strain evidence="2">cv. Yunnan</strain>
        <tissue evidence="1">Leaves</tissue>
    </source>
</reference>
<dbReference type="Proteomes" id="UP001056120">
    <property type="component" value="Linkage Group LG09"/>
</dbReference>
<comment type="caution">
    <text evidence="1">The sequence shown here is derived from an EMBL/GenBank/DDBJ whole genome shotgun (WGS) entry which is preliminary data.</text>
</comment>
<name>A0ACB9IAZ0_9ASTR</name>
<evidence type="ECO:0000313" key="2">
    <source>
        <dbReference type="Proteomes" id="UP001056120"/>
    </source>
</evidence>
<gene>
    <name evidence="1" type="ORF">L1987_27753</name>
</gene>
<sequence length="486" mass="54959">MVKTLGTLHLYEALRQAGITTFMDDDGIHEGQELKPIKNSIRKSKASVFYGVDASDVRNQRGSFKIKAEERVEGTKWTEDNVNRWKEALTKPCSPVLAICGMGGSGKTTLAKYIYNSNKQSFESSSFLEEIEKQTDGLLGIQKQLLREISGNNNMIISGNNIMIYNVSEGTRQIEKAIQRKRVLIVVDDIDDPDKLSTLFGTNVFPTQSKIMITTRLLNIDTWFGSISWRCHVHKVELLNCHESLELLSCHTFGSKTPMKGFKELARYCEGNPLALKVLGSSLCVRAEDLWTRNSMEEIWRSRMNSLYSLKGVIDYKIQGVLQRSFESLPCDSHKELFLHIACLFVGEYASRVEKILENDCYTKTGIKTLVNRCLLTKSRDNGRLGMHKLLQDMARKIVREESKDPAKRSTRIEVEMGVSFNSESETDKIEEAVSSLVGVESVSAHKEVGRLFDPRAVERCVREFENIVRILGYKTVALGYKTVAL</sequence>
<dbReference type="EMBL" id="CM042026">
    <property type="protein sequence ID" value="KAI3805403.1"/>
    <property type="molecule type" value="Genomic_DNA"/>
</dbReference>
<reference evidence="2" key="1">
    <citation type="journal article" date="2022" name="Mol. Ecol. Resour.">
        <title>The genomes of chicory, endive, great burdock and yacon provide insights into Asteraceae palaeo-polyploidization history and plant inulin production.</title>
        <authorList>
            <person name="Fan W."/>
            <person name="Wang S."/>
            <person name="Wang H."/>
            <person name="Wang A."/>
            <person name="Jiang F."/>
            <person name="Liu H."/>
            <person name="Zhao H."/>
            <person name="Xu D."/>
            <person name="Zhang Y."/>
        </authorList>
    </citation>
    <scope>NUCLEOTIDE SEQUENCE [LARGE SCALE GENOMIC DNA]</scope>
    <source>
        <strain evidence="2">cv. Yunnan</strain>
    </source>
</reference>
<protein>
    <submittedName>
        <fullName evidence="1">Uncharacterized protein</fullName>
    </submittedName>
</protein>